<comment type="caution">
    <text evidence="3">The sequence shown here is derived from an EMBL/GenBank/DDBJ whole genome shotgun (WGS) entry which is preliminary data.</text>
</comment>
<name>A0ABP4HEW2_9ACTN</name>
<gene>
    <name evidence="3" type="ORF">GCM10009665_60460</name>
</gene>
<dbReference type="SUPFAM" id="SSF101898">
    <property type="entry name" value="NHL repeat"/>
    <property type="match status" value="1"/>
</dbReference>
<evidence type="ECO:0000256" key="2">
    <source>
        <dbReference type="SAM" id="SignalP"/>
    </source>
</evidence>
<keyword evidence="4" id="KW-1185">Reference proteome</keyword>
<feature type="signal peptide" evidence="2">
    <location>
        <begin position="1"/>
        <end position="46"/>
    </location>
</feature>
<sequence length="506" mass="50896">MPFTPALTLPPTKGPVMRFALPARAAVVSAAALLVLALAPAGPALAAPAASAAPPPLLNSLPPHNPYAGPDGTATMHGDTGSSDATALPGPAAGPLTSHRAALASACPTVLVGSDGYPLALCTTIVGLTPTVHLLDPASGESIAELALVKGSLLGGVYAYLDNEDRLVAVDGDRSLLRIGHHRAANGSWTLTVDRSLPLAGAVPEGDSVVGLSPDWQGRVWFATGGGLVGTADDRGGVVGTLALPAGEQVANSISTAPAGTAVTSTAATYLLVAGPDGVPRIRWRQAYDRGPGRKPGQLSWGSGSTPTFFGPTTGTDYLTIVDNAAPGVHLLVYRTDDGAQVCSVGVLRAGGSGSENSPIGAGDAVFVASTYGYPYPKLPAGAGPGVPASAAFDGGLSRVDVRPDGSGCDLTWDTAVRSAAVPRLSLGDRLIHTVLRRPVIPGTDWTSLLDPYAYAEIDPRTGAVVRTAHLGAGFVYDTLQMAGTIAPGGVVYQGTTTGVVRIAAG</sequence>
<reference evidence="4" key="1">
    <citation type="journal article" date="2019" name="Int. J. Syst. Evol. Microbiol.">
        <title>The Global Catalogue of Microorganisms (GCM) 10K type strain sequencing project: providing services to taxonomists for standard genome sequencing and annotation.</title>
        <authorList>
            <consortium name="The Broad Institute Genomics Platform"/>
            <consortium name="The Broad Institute Genome Sequencing Center for Infectious Disease"/>
            <person name="Wu L."/>
            <person name="Ma J."/>
        </authorList>
    </citation>
    <scope>NUCLEOTIDE SEQUENCE [LARGE SCALE GENOMIC DNA]</scope>
    <source>
        <strain evidence="4">JCM 13004</strain>
    </source>
</reference>
<accession>A0ABP4HEW2</accession>
<evidence type="ECO:0008006" key="5">
    <source>
        <dbReference type="Google" id="ProtNLM"/>
    </source>
</evidence>
<evidence type="ECO:0000256" key="1">
    <source>
        <dbReference type="SAM" id="MobiDB-lite"/>
    </source>
</evidence>
<organism evidence="3 4">
    <name type="scientific">Kitasatospora nipponensis</name>
    <dbReference type="NCBI Taxonomy" id="258049"/>
    <lineage>
        <taxon>Bacteria</taxon>
        <taxon>Bacillati</taxon>
        <taxon>Actinomycetota</taxon>
        <taxon>Actinomycetes</taxon>
        <taxon>Kitasatosporales</taxon>
        <taxon>Streptomycetaceae</taxon>
        <taxon>Kitasatospora</taxon>
    </lineage>
</organism>
<evidence type="ECO:0000313" key="4">
    <source>
        <dbReference type="Proteomes" id="UP001500037"/>
    </source>
</evidence>
<feature type="region of interest" description="Disordered" evidence="1">
    <location>
        <begin position="57"/>
        <end position="93"/>
    </location>
</feature>
<dbReference type="Proteomes" id="UP001500037">
    <property type="component" value="Unassembled WGS sequence"/>
</dbReference>
<dbReference type="EMBL" id="BAAALF010000153">
    <property type="protein sequence ID" value="GAA1262713.1"/>
    <property type="molecule type" value="Genomic_DNA"/>
</dbReference>
<keyword evidence="2" id="KW-0732">Signal</keyword>
<feature type="chain" id="PRO_5045355299" description="Secreted protein" evidence="2">
    <location>
        <begin position="47"/>
        <end position="506"/>
    </location>
</feature>
<protein>
    <recommendedName>
        <fullName evidence="5">Secreted protein</fullName>
    </recommendedName>
</protein>
<proteinExistence type="predicted"/>
<evidence type="ECO:0000313" key="3">
    <source>
        <dbReference type="EMBL" id="GAA1262713.1"/>
    </source>
</evidence>